<dbReference type="SUPFAM" id="SSF46565">
    <property type="entry name" value="Chaperone J-domain"/>
    <property type="match status" value="1"/>
</dbReference>
<accession>A0A1T5JPB9</accession>
<evidence type="ECO:0000313" key="4">
    <source>
        <dbReference type="Proteomes" id="UP000190857"/>
    </source>
</evidence>
<dbReference type="CDD" id="cd06257">
    <property type="entry name" value="DnaJ"/>
    <property type="match status" value="1"/>
</dbReference>
<dbReference type="PRINTS" id="PR00625">
    <property type="entry name" value="JDOMAIN"/>
</dbReference>
<keyword evidence="4" id="KW-1185">Reference proteome</keyword>
<dbReference type="SMART" id="SM00271">
    <property type="entry name" value="DnaJ"/>
    <property type="match status" value="1"/>
</dbReference>
<dbReference type="AlphaFoldDB" id="A0A1T5JPB9"/>
<reference evidence="3 4" key="1">
    <citation type="submission" date="2017-02" db="EMBL/GenBank/DDBJ databases">
        <authorList>
            <person name="Peterson S.W."/>
        </authorList>
    </citation>
    <scope>NUCLEOTIDE SEQUENCE [LARGE SCALE GENOMIC DNA]</scope>
    <source>
        <strain evidence="3 4">VKM Ac-2059</strain>
    </source>
</reference>
<dbReference type="Gene3D" id="1.10.287.110">
    <property type="entry name" value="DnaJ domain"/>
    <property type="match status" value="1"/>
</dbReference>
<feature type="domain" description="J" evidence="2">
    <location>
        <begin position="9"/>
        <end position="70"/>
    </location>
</feature>
<feature type="compositionally biased region" description="Low complexity" evidence="1">
    <location>
        <begin position="69"/>
        <end position="96"/>
    </location>
</feature>
<dbReference type="EMBL" id="FUZP01000001">
    <property type="protein sequence ID" value="SKC53182.1"/>
    <property type="molecule type" value="Genomic_DNA"/>
</dbReference>
<gene>
    <name evidence="3" type="ORF">SAMN06309945_1745</name>
</gene>
<dbReference type="STRING" id="123320.SAMN06309945_1745"/>
<dbReference type="InterPro" id="IPR011528">
    <property type="entry name" value="NERD"/>
</dbReference>
<dbReference type="OrthoDB" id="5242140at2"/>
<dbReference type="InterPro" id="IPR036869">
    <property type="entry name" value="J_dom_sf"/>
</dbReference>
<organism evidence="3 4">
    <name type="scientific">Okibacterium fritillariae</name>
    <dbReference type="NCBI Taxonomy" id="123320"/>
    <lineage>
        <taxon>Bacteria</taxon>
        <taxon>Bacillati</taxon>
        <taxon>Actinomycetota</taxon>
        <taxon>Actinomycetes</taxon>
        <taxon>Micrococcales</taxon>
        <taxon>Microbacteriaceae</taxon>
        <taxon>Okibacterium</taxon>
    </lineage>
</organism>
<protein>
    <submittedName>
        <fullName evidence="3">Nuclease-related domain-containing protein</fullName>
    </submittedName>
</protein>
<evidence type="ECO:0000313" key="3">
    <source>
        <dbReference type="EMBL" id="SKC53182.1"/>
    </source>
</evidence>
<dbReference type="RefSeq" id="WP_079727716.1">
    <property type="nucleotide sequence ID" value="NZ_FUZP01000001.1"/>
</dbReference>
<evidence type="ECO:0000259" key="2">
    <source>
        <dbReference type="PROSITE" id="PS50076"/>
    </source>
</evidence>
<dbReference type="Pfam" id="PF08378">
    <property type="entry name" value="NERD"/>
    <property type="match status" value="1"/>
</dbReference>
<dbReference type="InterPro" id="IPR001623">
    <property type="entry name" value="DnaJ_domain"/>
</dbReference>
<sequence length="315" mass="34076">MPESPAQVTPYQVLGVAPTVDHDELRRAYRRKLRETHPDTGGDAVRFAAVQRAWQKVGDPADRAAYDRGASSPSGSAAWPTDGSSSTWASGSGSTSRQQHTRPRARLYGHPGGAARETYLRLIREWAGRGPDLPDPYDPALVRSAPLEIRLTLAKAIAEEETSVVLADLGIGFTVWNDVDPGRDEDKIDHVVLGPTGLYALRSEDRGGSVSVSRGEVTGENFGDREQPIRSLVRSARALGRSARVKFTGVAIIVPDGSLDSEFEEVGRARSPEAFVLGRSRLPHFLRAGSADTPIVGGTESFEVRTRLQAAVRFV</sequence>
<dbReference type="PROSITE" id="PS50076">
    <property type="entry name" value="DNAJ_2"/>
    <property type="match status" value="1"/>
</dbReference>
<dbReference type="PANTHER" id="PTHR24074">
    <property type="entry name" value="CO-CHAPERONE PROTEIN DJLA"/>
    <property type="match status" value="1"/>
</dbReference>
<feature type="region of interest" description="Disordered" evidence="1">
    <location>
        <begin position="59"/>
        <end position="110"/>
    </location>
</feature>
<proteinExistence type="predicted"/>
<name>A0A1T5JPB9_9MICO</name>
<dbReference type="InterPro" id="IPR050817">
    <property type="entry name" value="DjlA_DnaK_co-chaperone"/>
</dbReference>
<evidence type="ECO:0000256" key="1">
    <source>
        <dbReference type="SAM" id="MobiDB-lite"/>
    </source>
</evidence>
<dbReference type="Proteomes" id="UP000190857">
    <property type="component" value="Unassembled WGS sequence"/>
</dbReference>
<dbReference type="Pfam" id="PF00226">
    <property type="entry name" value="DnaJ"/>
    <property type="match status" value="1"/>
</dbReference>